<keyword evidence="15 16" id="KW-0511">Multifunctional enzyme</keyword>
<dbReference type="PANTHER" id="PTHR42945">
    <property type="entry name" value="HISTIDINE BIOSYNTHESIS BIFUNCTIONAL PROTEIN"/>
    <property type="match status" value="1"/>
</dbReference>
<keyword evidence="19" id="KW-1185">Reference proteome</keyword>
<proteinExistence type="inferred from homology"/>
<evidence type="ECO:0000256" key="1">
    <source>
        <dbReference type="ARBA" id="ARBA00000024"/>
    </source>
</evidence>
<evidence type="ECO:0000256" key="7">
    <source>
        <dbReference type="ARBA" id="ARBA00008299"/>
    </source>
</evidence>
<dbReference type="HAMAP" id="MF_01020">
    <property type="entry name" value="HisE"/>
    <property type="match status" value="1"/>
</dbReference>
<dbReference type="GO" id="GO:0005524">
    <property type="term" value="F:ATP binding"/>
    <property type="evidence" value="ECO:0007669"/>
    <property type="project" value="UniProtKB-KW"/>
</dbReference>
<feature type="domain" description="Phosphoribosyl-AMP cyclohydrolase" evidence="17">
    <location>
        <begin position="39"/>
        <end position="111"/>
    </location>
</feature>
<dbReference type="InterPro" id="IPR023019">
    <property type="entry name" value="His_synth_HisIE"/>
</dbReference>
<sequence>MRNRNAPLSAADLDSLAWDKVNGLLPAVVQDDVSGLVLMLGYVSRESLAATIDSGFVTFYSRSKERLWMKGETSGNRLRLVELRADCDDDAVLILADPEGPTCHTGAASCFAHQPAGAAWLGVLSRIIADRADASEAESYTARLLAKGVEKIAQKIGEEGVEVSLAAVTRDNAGIAEEAADLLYHLSVLLQAKGMRWDDVTQILRERHKI</sequence>
<evidence type="ECO:0000313" key="19">
    <source>
        <dbReference type="Proteomes" id="UP000503222"/>
    </source>
</evidence>
<dbReference type="AlphaFoldDB" id="A0A6G7YLT3"/>
<comment type="similarity">
    <text evidence="8">Belongs to the PRA-PH family.</text>
</comment>
<evidence type="ECO:0000256" key="4">
    <source>
        <dbReference type="ARBA" id="ARBA00005169"/>
    </source>
</evidence>
<feature type="region of interest" description="Phosphoribosyl-AMP cyclohydrolase" evidence="16">
    <location>
        <begin position="1"/>
        <end position="120"/>
    </location>
</feature>
<evidence type="ECO:0000256" key="16">
    <source>
        <dbReference type="HAMAP-Rule" id="MF_01019"/>
    </source>
</evidence>
<dbReference type="GO" id="GO:0000105">
    <property type="term" value="P:L-histidine biosynthetic process"/>
    <property type="evidence" value="ECO:0007669"/>
    <property type="project" value="UniProtKB-UniRule"/>
</dbReference>
<evidence type="ECO:0000256" key="3">
    <source>
        <dbReference type="ARBA" id="ARBA00004496"/>
    </source>
</evidence>
<organism evidence="18 19">
    <name type="scientific">Sphingomonas piscis</name>
    <dbReference type="NCBI Taxonomy" id="2714943"/>
    <lineage>
        <taxon>Bacteria</taxon>
        <taxon>Pseudomonadati</taxon>
        <taxon>Pseudomonadota</taxon>
        <taxon>Alphaproteobacteria</taxon>
        <taxon>Sphingomonadales</taxon>
        <taxon>Sphingomonadaceae</taxon>
        <taxon>Sphingomonas</taxon>
    </lineage>
</organism>
<comment type="similarity">
    <text evidence="6 16">In the C-terminal section; belongs to the PRA-PH family.</text>
</comment>
<comment type="pathway">
    <text evidence="4 16">Amino-acid biosynthesis; L-histidine biosynthesis; L-histidine from 5-phospho-alpha-D-ribose 1-diphosphate: step 3/9.</text>
</comment>
<dbReference type="KEGG" id="spii:G7077_00965"/>
<dbReference type="EMBL" id="CP049869">
    <property type="protein sequence ID" value="QIK77698.1"/>
    <property type="molecule type" value="Genomic_DNA"/>
</dbReference>
<reference evidence="18 19" key="1">
    <citation type="submission" date="2020-03" db="EMBL/GenBank/DDBJ databases">
        <title>Sphingomonas sp. nov., isolated from fish.</title>
        <authorList>
            <person name="Hyun D.-W."/>
            <person name="Bae J.-W."/>
        </authorList>
    </citation>
    <scope>NUCLEOTIDE SEQUENCE [LARGE SCALE GENOMIC DNA]</scope>
    <source>
        <strain evidence="18 19">HDW15B</strain>
    </source>
</reference>
<dbReference type="GO" id="GO:0004635">
    <property type="term" value="F:phosphoribosyl-AMP cyclohydrolase activity"/>
    <property type="evidence" value="ECO:0007669"/>
    <property type="project" value="UniProtKB-UniRule"/>
</dbReference>
<evidence type="ECO:0000313" key="18">
    <source>
        <dbReference type="EMBL" id="QIK77698.1"/>
    </source>
</evidence>
<evidence type="ECO:0000259" key="17">
    <source>
        <dbReference type="Pfam" id="PF01502"/>
    </source>
</evidence>
<dbReference type="NCBIfam" id="TIGR03188">
    <property type="entry name" value="histidine_hisI"/>
    <property type="match status" value="1"/>
</dbReference>
<keyword evidence="14 16" id="KW-0368">Histidine biosynthesis</keyword>
<keyword evidence="11 16" id="KW-0547">Nucleotide-binding</keyword>
<dbReference type="EC" id="3.5.4.19" evidence="16"/>
<dbReference type="GO" id="GO:0005737">
    <property type="term" value="C:cytoplasm"/>
    <property type="evidence" value="ECO:0007669"/>
    <property type="project" value="UniProtKB-SubCell"/>
</dbReference>
<dbReference type="CDD" id="cd11534">
    <property type="entry name" value="NTP-PPase_HisIE_like"/>
    <property type="match status" value="1"/>
</dbReference>
<dbReference type="NCBIfam" id="NF002747">
    <property type="entry name" value="PRK02759.1"/>
    <property type="match status" value="1"/>
</dbReference>
<dbReference type="SUPFAM" id="SSF141734">
    <property type="entry name" value="HisI-like"/>
    <property type="match status" value="1"/>
</dbReference>
<feature type="region of interest" description="Phosphoribosyl-ATP pyrophosphohydrolase" evidence="16">
    <location>
        <begin position="121"/>
        <end position="210"/>
    </location>
</feature>
<comment type="pathway">
    <text evidence="5 16">Amino-acid biosynthesis; L-histidine biosynthesis; L-histidine from 5-phospho-alpha-D-ribose 1-diphosphate: step 2/9.</text>
</comment>
<keyword evidence="13 16" id="KW-0067">ATP-binding</keyword>
<accession>A0A6G7YLT3</accession>
<dbReference type="Proteomes" id="UP000503222">
    <property type="component" value="Chromosome"/>
</dbReference>
<dbReference type="InterPro" id="IPR002496">
    <property type="entry name" value="PRib_AMP_CycHydrolase_dom"/>
</dbReference>
<dbReference type="EC" id="3.6.1.31" evidence="16"/>
<dbReference type="PANTHER" id="PTHR42945:SF9">
    <property type="entry name" value="HISTIDINE BIOSYNTHESIS BIFUNCTIONAL PROTEIN HISIE"/>
    <property type="match status" value="1"/>
</dbReference>
<dbReference type="SUPFAM" id="SSF101386">
    <property type="entry name" value="all-alpha NTP pyrophosphatases"/>
    <property type="match status" value="1"/>
</dbReference>
<comment type="catalytic activity">
    <reaction evidence="1 16">
        <text>1-(5-phospho-beta-D-ribosyl)-5'-AMP + H2O = 1-(5-phospho-beta-D-ribosyl)-5-[(5-phospho-beta-D-ribosylamino)methylideneamino]imidazole-4-carboxamide</text>
        <dbReference type="Rhea" id="RHEA:20049"/>
        <dbReference type="ChEBI" id="CHEBI:15377"/>
        <dbReference type="ChEBI" id="CHEBI:58435"/>
        <dbReference type="ChEBI" id="CHEBI:59457"/>
        <dbReference type="EC" id="3.5.4.19"/>
    </reaction>
</comment>
<dbReference type="InterPro" id="IPR008179">
    <property type="entry name" value="HisE"/>
</dbReference>
<evidence type="ECO:0000256" key="10">
    <source>
        <dbReference type="ARBA" id="ARBA00022605"/>
    </source>
</evidence>
<dbReference type="RefSeq" id="WP_166410094.1">
    <property type="nucleotide sequence ID" value="NZ_CP049869.1"/>
</dbReference>
<keyword evidence="12 16" id="KW-0378">Hydrolase</keyword>
<comment type="similarity">
    <text evidence="7 16">In the N-terminal section; belongs to the PRA-CH family.</text>
</comment>
<dbReference type="UniPathway" id="UPA00031">
    <property type="reaction ID" value="UER00007"/>
</dbReference>
<gene>
    <name evidence="16" type="primary">hisI</name>
    <name evidence="16" type="synonym">hisIE</name>
    <name evidence="18" type="ORF">G7077_00965</name>
</gene>
<evidence type="ECO:0000256" key="15">
    <source>
        <dbReference type="ARBA" id="ARBA00023268"/>
    </source>
</evidence>
<evidence type="ECO:0000256" key="2">
    <source>
        <dbReference type="ARBA" id="ARBA00001460"/>
    </source>
</evidence>
<evidence type="ECO:0000256" key="8">
    <source>
        <dbReference type="ARBA" id="ARBA00009392"/>
    </source>
</evidence>
<dbReference type="GO" id="GO:0004636">
    <property type="term" value="F:phosphoribosyl-ATP diphosphatase activity"/>
    <property type="evidence" value="ECO:0007669"/>
    <property type="project" value="UniProtKB-UniRule"/>
</dbReference>
<dbReference type="Pfam" id="PF01502">
    <property type="entry name" value="PRA-CH"/>
    <property type="match status" value="1"/>
</dbReference>
<dbReference type="InterPro" id="IPR021130">
    <property type="entry name" value="PRib-ATP_PPHydrolase-like"/>
</dbReference>
<comment type="catalytic activity">
    <reaction evidence="2 16">
        <text>1-(5-phospho-beta-D-ribosyl)-ATP + H2O = 1-(5-phospho-beta-D-ribosyl)-5'-AMP + diphosphate + H(+)</text>
        <dbReference type="Rhea" id="RHEA:22828"/>
        <dbReference type="ChEBI" id="CHEBI:15377"/>
        <dbReference type="ChEBI" id="CHEBI:15378"/>
        <dbReference type="ChEBI" id="CHEBI:33019"/>
        <dbReference type="ChEBI" id="CHEBI:59457"/>
        <dbReference type="ChEBI" id="CHEBI:73183"/>
        <dbReference type="EC" id="3.6.1.31"/>
    </reaction>
</comment>
<evidence type="ECO:0000256" key="13">
    <source>
        <dbReference type="ARBA" id="ARBA00022840"/>
    </source>
</evidence>
<dbReference type="FunFam" id="3.10.20.810:FF:000001">
    <property type="entry name" value="Histidine biosynthesis bifunctional protein HisIE"/>
    <property type="match status" value="1"/>
</dbReference>
<keyword evidence="9 16" id="KW-0963">Cytoplasm</keyword>
<evidence type="ECO:0000256" key="14">
    <source>
        <dbReference type="ARBA" id="ARBA00023102"/>
    </source>
</evidence>
<dbReference type="HAMAP" id="MF_01019">
    <property type="entry name" value="HisIE"/>
    <property type="match status" value="1"/>
</dbReference>
<comment type="subcellular location">
    <subcellularLocation>
        <location evidence="3 16">Cytoplasm</location>
    </subcellularLocation>
</comment>
<dbReference type="Gene3D" id="1.10.287.1080">
    <property type="entry name" value="MazG-like"/>
    <property type="match status" value="1"/>
</dbReference>
<evidence type="ECO:0000256" key="11">
    <source>
        <dbReference type="ARBA" id="ARBA00022741"/>
    </source>
</evidence>
<name>A0A6G7YLT3_9SPHN</name>
<evidence type="ECO:0000256" key="5">
    <source>
        <dbReference type="ARBA" id="ARBA00005204"/>
    </source>
</evidence>
<protein>
    <recommendedName>
        <fullName evidence="16">Histidine biosynthesis bifunctional protein HisIE</fullName>
    </recommendedName>
    <domain>
        <recommendedName>
            <fullName evidence="16">Phosphoribosyl-AMP cyclohydrolase</fullName>
            <shortName evidence="16">PRA-CH</shortName>
            <ecNumber evidence="16">3.5.4.19</ecNumber>
        </recommendedName>
    </domain>
    <domain>
        <recommendedName>
            <fullName evidence="16">Phosphoribosyl-ATP pyrophosphatase</fullName>
            <shortName evidence="16">PRA-PH</shortName>
            <ecNumber evidence="16">3.6.1.31</ecNumber>
        </recommendedName>
    </domain>
</protein>
<keyword evidence="10 16" id="KW-0028">Amino-acid biosynthesis</keyword>
<evidence type="ECO:0000256" key="6">
    <source>
        <dbReference type="ARBA" id="ARBA00007731"/>
    </source>
</evidence>
<dbReference type="Gene3D" id="3.10.20.810">
    <property type="entry name" value="Phosphoribosyl-AMP cyclohydrolase"/>
    <property type="match status" value="1"/>
</dbReference>
<evidence type="ECO:0000256" key="9">
    <source>
        <dbReference type="ARBA" id="ARBA00022490"/>
    </source>
</evidence>
<evidence type="ECO:0000256" key="12">
    <source>
        <dbReference type="ARBA" id="ARBA00022801"/>
    </source>
</evidence>
<dbReference type="Pfam" id="PF01503">
    <property type="entry name" value="PRA-PH"/>
    <property type="match status" value="1"/>
</dbReference>
<dbReference type="InterPro" id="IPR038019">
    <property type="entry name" value="PRib_AMP_CycHydrolase_sf"/>
</dbReference>